<accession>A0A1F4T6C7</accession>
<feature type="domain" description="Peptidase C39-like" evidence="1">
    <location>
        <begin position="42"/>
        <end position="171"/>
    </location>
</feature>
<sequence>MKRLIIAFVMIWVIFAGLAGAAGKIDRPIPFLCQAPYGDWRQPWQDACEEAAIIMAMGKIKGEKVNREKGKRAILALVNWQIKNWGGHYDLTAEQSAKLIKDYYKYDGVEVREAATIQELKKLLADGNLIIAPMAGRELKNPYFTPPGPYYHYLLIKGYDEAGGVFIANDPGTRRGANYRYKFRVLFRAIHDWTGNKKTIDQGRKAIIVVK</sequence>
<dbReference type="Proteomes" id="UP000178602">
    <property type="component" value="Unassembled WGS sequence"/>
</dbReference>
<organism evidence="2 3">
    <name type="scientific">candidate division WOR-1 bacterium RIFOXYC12_FULL_54_18</name>
    <dbReference type="NCBI Taxonomy" id="1802584"/>
    <lineage>
        <taxon>Bacteria</taxon>
        <taxon>Bacillati</taxon>
        <taxon>Saganbacteria</taxon>
    </lineage>
</organism>
<dbReference type="InterPro" id="IPR039564">
    <property type="entry name" value="Peptidase_C39-like"/>
</dbReference>
<evidence type="ECO:0000313" key="2">
    <source>
        <dbReference type="EMBL" id="OGC28146.1"/>
    </source>
</evidence>
<dbReference type="EMBL" id="MEUG01000001">
    <property type="protein sequence ID" value="OGC28146.1"/>
    <property type="molecule type" value="Genomic_DNA"/>
</dbReference>
<comment type="caution">
    <text evidence="2">The sequence shown here is derived from an EMBL/GenBank/DDBJ whole genome shotgun (WGS) entry which is preliminary data.</text>
</comment>
<evidence type="ECO:0000259" key="1">
    <source>
        <dbReference type="Pfam" id="PF13529"/>
    </source>
</evidence>
<evidence type="ECO:0000313" key="3">
    <source>
        <dbReference type="Proteomes" id="UP000178602"/>
    </source>
</evidence>
<dbReference type="AlphaFoldDB" id="A0A1F4T6C7"/>
<protein>
    <recommendedName>
        <fullName evidence="1">Peptidase C39-like domain-containing protein</fullName>
    </recommendedName>
</protein>
<dbReference type="Pfam" id="PF13529">
    <property type="entry name" value="Peptidase_C39_2"/>
    <property type="match status" value="1"/>
</dbReference>
<proteinExistence type="predicted"/>
<name>A0A1F4T6C7_UNCSA</name>
<dbReference type="Gene3D" id="3.90.70.10">
    <property type="entry name" value="Cysteine proteinases"/>
    <property type="match status" value="1"/>
</dbReference>
<gene>
    <name evidence="2" type="ORF">A3K49_04065</name>
</gene>
<reference evidence="2 3" key="1">
    <citation type="journal article" date="2016" name="Nat. Commun.">
        <title>Thousands of microbial genomes shed light on interconnected biogeochemical processes in an aquifer system.</title>
        <authorList>
            <person name="Anantharaman K."/>
            <person name="Brown C.T."/>
            <person name="Hug L.A."/>
            <person name="Sharon I."/>
            <person name="Castelle C.J."/>
            <person name="Probst A.J."/>
            <person name="Thomas B.C."/>
            <person name="Singh A."/>
            <person name="Wilkins M.J."/>
            <person name="Karaoz U."/>
            <person name="Brodie E.L."/>
            <person name="Williams K.H."/>
            <person name="Hubbard S.S."/>
            <person name="Banfield J.F."/>
        </authorList>
    </citation>
    <scope>NUCLEOTIDE SEQUENCE [LARGE SCALE GENOMIC DNA]</scope>
</reference>